<keyword evidence="2" id="KW-0820">tRNA-binding</keyword>
<keyword evidence="2" id="KW-0694">RNA-binding</keyword>
<comment type="subcellular location">
    <subcellularLocation>
        <location evidence="2">Cytoplasm</location>
    </subcellularLocation>
</comment>
<dbReference type="EMBL" id="CP036264">
    <property type="protein sequence ID" value="QEF96732.1"/>
    <property type="molecule type" value="Genomic_DNA"/>
</dbReference>
<evidence type="ECO:0000256" key="2">
    <source>
        <dbReference type="HAMAP-Rule" id="MF_00518"/>
    </source>
</evidence>
<evidence type="ECO:0000313" key="3">
    <source>
        <dbReference type="EMBL" id="QEF96732.1"/>
    </source>
</evidence>
<protein>
    <recommendedName>
        <fullName evidence="2">D-aminoacyl-tRNA deacylase</fullName>
        <shortName evidence="2">DTD</shortName>
        <ecNumber evidence="2">3.1.1.96</ecNumber>
    </recommendedName>
    <alternativeName>
        <fullName evidence="2">Gly-tRNA(Ala) deacylase</fullName>
        <ecNumber evidence="2">3.1.1.-</ecNumber>
    </alternativeName>
</protein>
<accession>A0A5B9M6L0</accession>
<proteinExistence type="inferred from homology"/>
<keyword evidence="2" id="KW-0963">Cytoplasm</keyword>
<comment type="catalytic activity">
    <reaction evidence="2">
        <text>glycyl-tRNA(Ala) + H2O = tRNA(Ala) + glycine + H(+)</text>
        <dbReference type="Rhea" id="RHEA:53744"/>
        <dbReference type="Rhea" id="RHEA-COMP:9657"/>
        <dbReference type="Rhea" id="RHEA-COMP:13640"/>
        <dbReference type="ChEBI" id="CHEBI:15377"/>
        <dbReference type="ChEBI" id="CHEBI:15378"/>
        <dbReference type="ChEBI" id="CHEBI:57305"/>
        <dbReference type="ChEBI" id="CHEBI:78442"/>
        <dbReference type="ChEBI" id="CHEBI:78522"/>
    </reaction>
</comment>
<dbReference type="FunFam" id="3.50.80.10:FF:000001">
    <property type="entry name" value="D-aminoacyl-tRNA deacylase"/>
    <property type="match status" value="1"/>
</dbReference>
<comment type="subunit">
    <text evidence="2">Homodimer.</text>
</comment>
<dbReference type="EC" id="3.1.1.-" evidence="2"/>
<keyword evidence="2 3" id="KW-0378">Hydrolase</keyword>
<name>A0A5B9M6L0_9BACT</name>
<dbReference type="InterPro" id="IPR023509">
    <property type="entry name" value="DTD-like_sf"/>
</dbReference>
<evidence type="ECO:0000256" key="1">
    <source>
        <dbReference type="ARBA" id="ARBA00009673"/>
    </source>
</evidence>
<dbReference type="HAMAP" id="MF_00518">
    <property type="entry name" value="Deacylase_Dtd"/>
    <property type="match status" value="1"/>
</dbReference>
<feature type="short sequence motif" description="Gly-cisPro motif, important for rejection of L-amino acids" evidence="2">
    <location>
        <begin position="162"/>
        <end position="163"/>
    </location>
</feature>
<comment type="function">
    <text evidence="2">An aminoacyl-tRNA editing enzyme that deacylates mischarged D-aminoacyl-tRNAs. Also deacylates mischarged glycyl-tRNA(Ala), protecting cells against glycine mischarging by AlaRS. Acts via tRNA-based rather than protein-based catalysis; rejects L-amino acids rather than detecting D-amino acids in the active site. By recycling D-aminoacyl-tRNA to D-amino acids and free tRNA molecules, this enzyme counteracts the toxicity associated with the formation of D-aminoacyl-tRNA entities in vivo and helps enforce protein L-homochirality.</text>
</comment>
<sequence length="170" mass="18316">MIGSVSGKRTFEAQGHERFILEDKTLKVVLQRVSEASVSVAGEVVGEIGTGFLALVGIGHGDDETVVRWMAEKTAVLRVFEDEAGKMNRSVIDVGGSVLAVSQFTLYGDCRKGRRPAFTDAAPPEVAERLYELYVEELKGQGIGVETGVFAADMKVALVNDGPVTMLLQR</sequence>
<organism evidence="3 4">
    <name type="scientific">Stieleria maiorica</name>
    <dbReference type="NCBI Taxonomy" id="2795974"/>
    <lineage>
        <taxon>Bacteria</taxon>
        <taxon>Pseudomonadati</taxon>
        <taxon>Planctomycetota</taxon>
        <taxon>Planctomycetia</taxon>
        <taxon>Pirellulales</taxon>
        <taxon>Pirellulaceae</taxon>
        <taxon>Stieleria</taxon>
    </lineage>
</organism>
<dbReference type="GO" id="GO:0051500">
    <property type="term" value="F:D-tyrosyl-tRNA(Tyr) deacylase activity"/>
    <property type="evidence" value="ECO:0007669"/>
    <property type="project" value="TreeGrafter"/>
</dbReference>
<evidence type="ECO:0000313" key="4">
    <source>
        <dbReference type="Proteomes" id="UP000321353"/>
    </source>
</evidence>
<dbReference type="PANTHER" id="PTHR10472">
    <property type="entry name" value="D-TYROSYL-TRNA TYR DEACYLASE"/>
    <property type="match status" value="1"/>
</dbReference>
<comment type="catalytic activity">
    <reaction evidence="2">
        <text>a D-aminoacyl-tRNA + H2O = a tRNA + a D-alpha-amino acid + H(+)</text>
        <dbReference type="Rhea" id="RHEA:13953"/>
        <dbReference type="Rhea" id="RHEA-COMP:10123"/>
        <dbReference type="Rhea" id="RHEA-COMP:10124"/>
        <dbReference type="ChEBI" id="CHEBI:15377"/>
        <dbReference type="ChEBI" id="CHEBI:15378"/>
        <dbReference type="ChEBI" id="CHEBI:59871"/>
        <dbReference type="ChEBI" id="CHEBI:78442"/>
        <dbReference type="ChEBI" id="CHEBI:79333"/>
        <dbReference type="EC" id="3.1.1.96"/>
    </reaction>
</comment>
<dbReference type="CDD" id="cd00563">
    <property type="entry name" value="Dtyr_deacylase"/>
    <property type="match status" value="1"/>
</dbReference>
<dbReference type="PANTHER" id="PTHR10472:SF5">
    <property type="entry name" value="D-AMINOACYL-TRNA DEACYLASE 1"/>
    <property type="match status" value="1"/>
</dbReference>
<dbReference type="Gene3D" id="3.50.80.10">
    <property type="entry name" value="D-tyrosyl-tRNA(Tyr) deacylase"/>
    <property type="match status" value="1"/>
</dbReference>
<dbReference type="GO" id="GO:0106026">
    <property type="term" value="F:Gly-tRNA(Ala) deacylase activity"/>
    <property type="evidence" value="ECO:0007669"/>
    <property type="project" value="UniProtKB-UniRule"/>
</dbReference>
<comment type="similarity">
    <text evidence="1 2">Belongs to the DTD family.</text>
</comment>
<dbReference type="GO" id="GO:0000049">
    <property type="term" value="F:tRNA binding"/>
    <property type="evidence" value="ECO:0007669"/>
    <property type="project" value="UniProtKB-UniRule"/>
</dbReference>
<dbReference type="GO" id="GO:0043908">
    <property type="term" value="F:Ser(Gly)-tRNA(Ala) hydrolase activity"/>
    <property type="evidence" value="ECO:0007669"/>
    <property type="project" value="UniProtKB-UniRule"/>
</dbReference>
<gene>
    <name evidence="2 3" type="primary">dtd</name>
    <name evidence="3" type="ORF">Mal15_07610</name>
</gene>
<dbReference type="KEGG" id="smam:Mal15_07610"/>
<dbReference type="GO" id="GO:0005737">
    <property type="term" value="C:cytoplasm"/>
    <property type="evidence" value="ECO:0007669"/>
    <property type="project" value="UniProtKB-SubCell"/>
</dbReference>
<dbReference type="AlphaFoldDB" id="A0A5B9M6L0"/>
<reference evidence="3 4" key="1">
    <citation type="submission" date="2019-02" db="EMBL/GenBank/DDBJ databases">
        <title>Planctomycetal bacteria perform biofilm scaping via a novel small molecule.</title>
        <authorList>
            <person name="Jeske O."/>
            <person name="Boedeker C."/>
            <person name="Wiegand S."/>
            <person name="Breitling P."/>
            <person name="Kallscheuer N."/>
            <person name="Jogler M."/>
            <person name="Rohde M."/>
            <person name="Petersen J."/>
            <person name="Medema M.H."/>
            <person name="Surup F."/>
            <person name="Jogler C."/>
        </authorList>
    </citation>
    <scope>NUCLEOTIDE SEQUENCE [LARGE SCALE GENOMIC DNA]</scope>
    <source>
        <strain evidence="3 4">Mal15</strain>
    </source>
</reference>
<dbReference type="SUPFAM" id="SSF69500">
    <property type="entry name" value="DTD-like"/>
    <property type="match status" value="1"/>
</dbReference>
<dbReference type="GO" id="GO:0019478">
    <property type="term" value="P:D-amino acid catabolic process"/>
    <property type="evidence" value="ECO:0007669"/>
    <property type="project" value="UniProtKB-UniRule"/>
</dbReference>
<dbReference type="Pfam" id="PF02580">
    <property type="entry name" value="Tyr_Deacylase"/>
    <property type="match status" value="1"/>
</dbReference>
<dbReference type="InterPro" id="IPR003732">
    <property type="entry name" value="Daa-tRNA_deacyls_DTD"/>
</dbReference>
<keyword evidence="4" id="KW-1185">Reference proteome</keyword>
<dbReference type="EC" id="3.1.1.96" evidence="2"/>
<dbReference type="NCBIfam" id="TIGR00256">
    <property type="entry name" value="D-aminoacyl-tRNA deacylase"/>
    <property type="match status" value="1"/>
</dbReference>
<dbReference type="Proteomes" id="UP000321353">
    <property type="component" value="Chromosome"/>
</dbReference>
<comment type="domain">
    <text evidence="2">A Gly-cisPro motif from one monomer fits into the active site of the other monomer to allow specific chiral rejection of L-amino acids.</text>
</comment>